<keyword evidence="8" id="KW-0873">Pyrrolidone carboxylic acid</keyword>
<dbReference type="EC" id="3.2.1.4" evidence="3"/>
<keyword evidence="17" id="KW-1185">Reference proteome</keyword>
<feature type="signal peptide" evidence="14">
    <location>
        <begin position="1"/>
        <end position="17"/>
    </location>
</feature>
<comment type="function">
    <text evidence="11">Endoglucanase (EG) that cleaves the internal beta-1,4-glucosidic bonds in cellulose. The degradation of cellulose involves an interplay between different cellulolytic enzymes. Hydrolysis starts with EGs, which cut internal glycosidic linkages to reduce the polymerization degree of the substrate and creates new chain ends for exocellobiohydrolases (CBHs). The CBH release the disaccharide cellobiose from the non-reducing end of the cellulose polymer chain. Finally, beta-1,4-glucosidases hydrolyze the cellobiose and other short cello-oligosaccharides into glucose units.</text>
</comment>
<evidence type="ECO:0000256" key="10">
    <source>
        <dbReference type="ARBA" id="ARBA00023326"/>
    </source>
</evidence>
<dbReference type="AlphaFoldDB" id="A0A9Q8LGJ1"/>
<organism evidence="16 17">
    <name type="scientific">Passalora fulva</name>
    <name type="common">Tomato leaf mold</name>
    <name type="synonym">Cladosporium fulvum</name>
    <dbReference type="NCBI Taxonomy" id="5499"/>
    <lineage>
        <taxon>Eukaryota</taxon>
        <taxon>Fungi</taxon>
        <taxon>Dikarya</taxon>
        <taxon>Ascomycota</taxon>
        <taxon>Pezizomycotina</taxon>
        <taxon>Dothideomycetes</taxon>
        <taxon>Dothideomycetidae</taxon>
        <taxon>Mycosphaerellales</taxon>
        <taxon>Mycosphaerellaceae</taxon>
        <taxon>Fulvia</taxon>
    </lineage>
</organism>
<dbReference type="PANTHER" id="PTHR34142">
    <property type="entry name" value="ENDO-BETA-1,4-GLUCANASE A"/>
    <property type="match status" value="1"/>
</dbReference>
<evidence type="ECO:0000256" key="3">
    <source>
        <dbReference type="ARBA" id="ARBA00012601"/>
    </source>
</evidence>
<evidence type="ECO:0000256" key="4">
    <source>
        <dbReference type="ARBA" id="ARBA00022729"/>
    </source>
</evidence>
<keyword evidence="4 14" id="KW-0732">Signal</keyword>
<reference evidence="16" key="1">
    <citation type="submission" date="2021-12" db="EMBL/GenBank/DDBJ databases">
        <authorList>
            <person name="Zaccaron A."/>
            <person name="Stergiopoulos I."/>
        </authorList>
    </citation>
    <scope>NUCLEOTIDE SEQUENCE</scope>
    <source>
        <strain evidence="16">Race5_Kim</strain>
    </source>
</reference>
<dbReference type="FunFam" id="3.20.20.80:FF:000124">
    <property type="entry name" value="Exported cellulase"/>
    <property type="match status" value="1"/>
</dbReference>
<evidence type="ECO:0000256" key="5">
    <source>
        <dbReference type="ARBA" id="ARBA00022801"/>
    </source>
</evidence>
<evidence type="ECO:0000256" key="2">
    <source>
        <dbReference type="ARBA" id="ARBA00005641"/>
    </source>
</evidence>
<keyword evidence="6" id="KW-0136">Cellulose degradation</keyword>
<accession>A0A9Q8LGJ1</accession>
<dbReference type="GO" id="GO:0008810">
    <property type="term" value="F:cellulase activity"/>
    <property type="evidence" value="ECO:0007669"/>
    <property type="project" value="UniProtKB-EC"/>
</dbReference>
<evidence type="ECO:0000256" key="14">
    <source>
        <dbReference type="SAM" id="SignalP"/>
    </source>
</evidence>
<comment type="catalytic activity">
    <reaction evidence="1">
        <text>Endohydrolysis of (1-&gt;4)-beta-D-glucosidic linkages in cellulose, lichenin and cereal beta-D-glucans.</text>
        <dbReference type="EC" id="3.2.1.4"/>
    </reaction>
</comment>
<reference evidence="16" key="2">
    <citation type="journal article" date="2022" name="Microb. Genom.">
        <title>A chromosome-scale genome assembly of the tomato pathogen Cladosporium fulvum reveals a compartmentalized genome architecture and the presence of a dispensable chromosome.</title>
        <authorList>
            <person name="Zaccaron A.Z."/>
            <person name="Chen L.H."/>
            <person name="Samaras A."/>
            <person name="Stergiopoulos I."/>
        </authorList>
    </citation>
    <scope>NUCLEOTIDE SEQUENCE</scope>
    <source>
        <strain evidence="16">Race5_Kim</strain>
    </source>
</reference>
<comment type="similarity">
    <text evidence="2 13">Belongs to the glycosyl hydrolase 5 (cellulase A) family.</text>
</comment>
<dbReference type="InterPro" id="IPR018087">
    <property type="entry name" value="Glyco_hydro_5_CS"/>
</dbReference>
<dbReference type="PROSITE" id="PS00659">
    <property type="entry name" value="GLYCOSYL_HYDROL_F5"/>
    <property type="match status" value="1"/>
</dbReference>
<evidence type="ECO:0000256" key="7">
    <source>
        <dbReference type="ARBA" id="ARBA00023277"/>
    </source>
</evidence>
<dbReference type="GeneID" id="71985854"/>
<dbReference type="PANTHER" id="PTHR34142:SF5">
    <property type="entry name" value="CBM1 DOMAIN-CONTAINING PROTEIN"/>
    <property type="match status" value="1"/>
</dbReference>
<evidence type="ECO:0000256" key="12">
    <source>
        <dbReference type="ARBA" id="ARBA00074271"/>
    </source>
</evidence>
<dbReference type="OMA" id="YAIEAHQ"/>
<dbReference type="InterPro" id="IPR017853">
    <property type="entry name" value="GH"/>
</dbReference>
<feature type="domain" description="Glycoside hydrolase family 5" evidence="15">
    <location>
        <begin position="49"/>
        <end position="306"/>
    </location>
</feature>
<dbReference type="GO" id="GO:0030245">
    <property type="term" value="P:cellulose catabolic process"/>
    <property type="evidence" value="ECO:0007669"/>
    <property type="project" value="UniProtKB-KW"/>
</dbReference>
<evidence type="ECO:0000256" key="9">
    <source>
        <dbReference type="ARBA" id="ARBA00023295"/>
    </source>
</evidence>
<dbReference type="Pfam" id="PF00150">
    <property type="entry name" value="Cellulase"/>
    <property type="match status" value="1"/>
</dbReference>
<evidence type="ECO:0000256" key="11">
    <source>
        <dbReference type="ARBA" id="ARBA00059691"/>
    </source>
</evidence>
<evidence type="ECO:0000259" key="15">
    <source>
        <dbReference type="Pfam" id="PF00150"/>
    </source>
</evidence>
<protein>
    <recommendedName>
        <fullName evidence="12">Endoglucanase EG-II</fullName>
        <ecNumber evidence="3">3.2.1.4</ecNumber>
    </recommendedName>
</protein>
<dbReference type="KEGG" id="ffu:CLAFUR5_05976"/>
<keyword evidence="5 13" id="KW-0378">Hydrolase</keyword>
<dbReference type="EMBL" id="CP090167">
    <property type="protein sequence ID" value="UJO17226.1"/>
    <property type="molecule type" value="Genomic_DNA"/>
</dbReference>
<dbReference type="RefSeq" id="XP_047761592.1">
    <property type="nucleotide sequence ID" value="XM_047905124.1"/>
</dbReference>
<dbReference type="SUPFAM" id="SSF51445">
    <property type="entry name" value="(Trans)glycosidases"/>
    <property type="match status" value="1"/>
</dbReference>
<keyword evidence="7" id="KW-0119">Carbohydrate metabolism</keyword>
<sequence length="342" mass="36644">MKTTLLTLAAAAGSAMAGTVSLAGVNIAGLEFGTSTDGSCTTTSATDPGDDGIAQMQHFANDDGLNTFRLPVSWQYLLNNNLGGTLDATNFAAYDKLVQGCLKTTAKMCIIDLHNYARWNGQIVGQGGPSNTEFASVWSQIATKYKHNPKVAFGLMNEPHDVDITKWAETVQAGVTAIRKAGAYHPTHKILLPGNEWTHVAGFIDNGSAAALANITNVDGTKHNLIFDVHTYLDSDGSGTHTSCTTNNADAFKTLGEWLRTNNRKAILTETGGGATDSSCLTMLCEQFDTMNSYSDVYLGWVTWAAGKFETSYVLSETPTLSGSTWTDQELVKKCIVGKFKN</sequence>
<feature type="chain" id="PRO_5040151263" description="Endoglucanase EG-II" evidence="14">
    <location>
        <begin position="18"/>
        <end position="342"/>
    </location>
</feature>
<dbReference type="OrthoDB" id="5823761at2759"/>
<dbReference type="InterPro" id="IPR001547">
    <property type="entry name" value="Glyco_hydro_5"/>
</dbReference>
<dbReference type="Gene3D" id="3.20.20.80">
    <property type="entry name" value="Glycosidases"/>
    <property type="match status" value="1"/>
</dbReference>
<proteinExistence type="inferred from homology"/>
<name>A0A9Q8LGJ1_PASFU</name>
<keyword evidence="9 13" id="KW-0326">Glycosidase</keyword>
<evidence type="ECO:0000256" key="1">
    <source>
        <dbReference type="ARBA" id="ARBA00000966"/>
    </source>
</evidence>
<evidence type="ECO:0000313" key="17">
    <source>
        <dbReference type="Proteomes" id="UP000756132"/>
    </source>
</evidence>
<gene>
    <name evidence="16" type="ORF">CLAFUR5_05976</name>
</gene>
<dbReference type="Proteomes" id="UP000756132">
    <property type="component" value="Chromosome 5"/>
</dbReference>
<keyword evidence="10" id="KW-0624">Polysaccharide degradation</keyword>
<evidence type="ECO:0000256" key="13">
    <source>
        <dbReference type="RuleBase" id="RU361153"/>
    </source>
</evidence>
<evidence type="ECO:0000313" key="16">
    <source>
        <dbReference type="EMBL" id="UJO17226.1"/>
    </source>
</evidence>
<evidence type="ECO:0000256" key="8">
    <source>
        <dbReference type="ARBA" id="ARBA00023283"/>
    </source>
</evidence>
<evidence type="ECO:0000256" key="6">
    <source>
        <dbReference type="ARBA" id="ARBA00023001"/>
    </source>
</evidence>